<dbReference type="SUPFAM" id="SSF56801">
    <property type="entry name" value="Acetyl-CoA synthetase-like"/>
    <property type="match status" value="1"/>
</dbReference>
<comment type="similarity">
    <text evidence="1">Belongs to the ATP-dependent AMP-binding enzyme family.</text>
</comment>
<dbReference type="InterPro" id="IPR000873">
    <property type="entry name" value="AMP-dep_synth/lig_dom"/>
</dbReference>
<keyword evidence="2" id="KW-0436">Ligase</keyword>
<proteinExistence type="inferred from homology"/>
<reference evidence="5" key="1">
    <citation type="journal article" date="2019" name="Environ. Microbiol.">
        <title>Fungal ecological strategies reflected in gene transcription - a case study of two litter decomposers.</title>
        <authorList>
            <person name="Barbi F."/>
            <person name="Kohler A."/>
            <person name="Barry K."/>
            <person name="Baskaran P."/>
            <person name="Daum C."/>
            <person name="Fauchery L."/>
            <person name="Ihrmark K."/>
            <person name="Kuo A."/>
            <person name="LaButti K."/>
            <person name="Lipzen A."/>
            <person name="Morin E."/>
            <person name="Grigoriev I.V."/>
            <person name="Henrissat B."/>
            <person name="Lindahl B."/>
            <person name="Martin F."/>
        </authorList>
    </citation>
    <scope>NUCLEOTIDE SEQUENCE</scope>
    <source>
        <strain evidence="5">JB14</strain>
    </source>
</reference>
<dbReference type="OrthoDB" id="1898221at2759"/>
<dbReference type="PANTHER" id="PTHR24096:SF149">
    <property type="entry name" value="AMP-BINDING DOMAIN-CONTAINING PROTEIN-RELATED"/>
    <property type="match status" value="1"/>
</dbReference>
<evidence type="ECO:0000259" key="3">
    <source>
        <dbReference type="Pfam" id="PF00501"/>
    </source>
</evidence>
<dbReference type="AlphaFoldDB" id="A0A6A4HJY2"/>
<feature type="domain" description="AMP-binding enzyme C-terminal" evidence="4">
    <location>
        <begin position="469"/>
        <end position="554"/>
    </location>
</feature>
<evidence type="ECO:0000313" key="6">
    <source>
        <dbReference type="Proteomes" id="UP000799118"/>
    </source>
</evidence>
<dbReference type="InterPro" id="IPR025110">
    <property type="entry name" value="AMP-bd_C"/>
</dbReference>
<protein>
    <submittedName>
        <fullName evidence="5">Acetyl-CoA synthetase-like protein</fullName>
    </submittedName>
</protein>
<evidence type="ECO:0000256" key="2">
    <source>
        <dbReference type="ARBA" id="ARBA00022598"/>
    </source>
</evidence>
<gene>
    <name evidence="5" type="ORF">BT96DRAFT_1105278</name>
</gene>
<feature type="domain" description="AMP-dependent synthetase/ligase" evidence="3">
    <location>
        <begin position="27"/>
        <end position="420"/>
    </location>
</feature>
<dbReference type="EMBL" id="ML769477">
    <property type="protein sequence ID" value="KAE9398849.1"/>
    <property type="molecule type" value="Genomic_DNA"/>
</dbReference>
<sequence length="576" mass="63534">MIYESYYPDPPEIPNNNAVLHYLYREDQRQWGDFTLFVEANTGKRISFLEFKKRVEDGITALGGSQAHGGLGFNGDADIIGIVSENSIDYVTLVYSLLGTKTTFALISGYSTPYELSSSFKLCTISHLFVSKSLLPRALAAAKQGGLSPGNIYLLDGHDTRRKSFPELINNVRRNGSPKVPIRPTNHDTLAYLAASSGTTGLPKAVMVSHGNIMFATMQIDVIDQAILEVQKPEPLDTPEGIPTVLCFLPFHHSYGLYATFFRTFSTPQTCIIMSKWNVANGINIIRQYQITSIPLIPSVIHQILNYPGLKADDLKTVRAVNSGAAYLPSAFAEKLSSLISKDAVFSRGYGLSEAPMASMAVPFPGVLGGVLPSPEVSYPTGILYPGQKARIMKDDGTLAKPGETGELHVSGRNLAQGYWNNQKSTEETFHPDGWMRTGDRFWVDKNGYFLFVYPDTLKVSGTQVSPTEIEDCLLAHPKKLIVDVSVAGVVGGRTEDERVPRAWVVLSDNGKKLGNQAVVKELDAWHKSQLSKYKWLRGGIEIIEEIPKSPTGKTLRRVLRERFENSNSIKVKTKL</sequence>
<dbReference type="PANTHER" id="PTHR24096">
    <property type="entry name" value="LONG-CHAIN-FATTY-ACID--COA LIGASE"/>
    <property type="match status" value="1"/>
</dbReference>
<evidence type="ECO:0000259" key="4">
    <source>
        <dbReference type="Pfam" id="PF13193"/>
    </source>
</evidence>
<dbReference type="PROSITE" id="PS00455">
    <property type="entry name" value="AMP_BINDING"/>
    <property type="match status" value="1"/>
</dbReference>
<dbReference type="InterPro" id="IPR045851">
    <property type="entry name" value="AMP-bd_C_sf"/>
</dbReference>
<dbReference type="Pfam" id="PF00501">
    <property type="entry name" value="AMP-binding"/>
    <property type="match status" value="1"/>
</dbReference>
<dbReference type="Gene3D" id="3.40.50.12780">
    <property type="entry name" value="N-terminal domain of ligase-like"/>
    <property type="match status" value="1"/>
</dbReference>
<keyword evidence="6" id="KW-1185">Reference proteome</keyword>
<dbReference type="InterPro" id="IPR020845">
    <property type="entry name" value="AMP-binding_CS"/>
</dbReference>
<evidence type="ECO:0000256" key="1">
    <source>
        <dbReference type="ARBA" id="ARBA00006432"/>
    </source>
</evidence>
<dbReference type="Proteomes" id="UP000799118">
    <property type="component" value="Unassembled WGS sequence"/>
</dbReference>
<evidence type="ECO:0000313" key="5">
    <source>
        <dbReference type="EMBL" id="KAE9398849.1"/>
    </source>
</evidence>
<dbReference type="Pfam" id="PF13193">
    <property type="entry name" value="AMP-binding_C"/>
    <property type="match status" value="1"/>
</dbReference>
<organism evidence="5 6">
    <name type="scientific">Gymnopus androsaceus JB14</name>
    <dbReference type="NCBI Taxonomy" id="1447944"/>
    <lineage>
        <taxon>Eukaryota</taxon>
        <taxon>Fungi</taxon>
        <taxon>Dikarya</taxon>
        <taxon>Basidiomycota</taxon>
        <taxon>Agaricomycotina</taxon>
        <taxon>Agaricomycetes</taxon>
        <taxon>Agaricomycetidae</taxon>
        <taxon>Agaricales</taxon>
        <taxon>Marasmiineae</taxon>
        <taxon>Omphalotaceae</taxon>
        <taxon>Gymnopus</taxon>
    </lineage>
</organism>
<dbReference type="InterPro" id="IPR042099">
    <property type="entry name" value="ANL_N_sf"/>
</dbReference>
<dbReference type="Gene3D" id="3.30.300.30">
    <property type="match status" value="1"/>
</dbReference>
<accession>A0A6A4HJY2</accession>
<dbReference type="GO" id="GO:0016405">
    <property type="term" value="F:CoA-ligase activity"/>
    <property type="evidence" value="ECO:0007669"/>
    <property type="project" value="TreeGrafter"/>
</dbReference>
<name>A0A6A4HJY2_9AGAR</name>